<dbReference type="AlphaFoldDB" id="A0A430AHA6"/>
<dbReference type="Gene3D" id="1.10.10.2910">
    <property type="match status" value="1"/>
</dbReference>
<evidence type="ECO:0000313" key="2">
    <source>
        <dbReference type="EMBL" id="RSU07295.1"/>
    </source>
</evidence>
<accession>A0A430AHA6</accession>
<dbReference type="Pfam" id="PF06114">
    <property type="entry name" value="Peptidase_M78"/>
    <property type="match status" value="1"/>
</dbReference>
<dbReference type="EMBL" id="NGJZ01000002">
    <property type="protein sequence ID" value="RSU07295.1"/>
    <property type="molecule type" value="Genomic_DNA"/>
</dbReference>
<proteinExistence type="predicted"/>
<feature type="domain" description="IrrE N-terminal-like" evidence="1">
    <location>
        <begin position="56"/>
        <end position="168"/>
    </location>
</feature>
<keyword evidence="3" id="KW-1185">Reference proteome</keyword>
<gene>
    <name evidence="2" type="ORF">CBF30_08570</name>
</gene>
<name>A0A430AHA6_9ENTE</name>
<protein>
    <recommendedName>
        <fullName evidence="1">IrrE N-terminal-like domain-containing protein</fullName>
    </recommendedName>
</protein>
<comment type="caution">
    <text evidence="2">The sequence shown here is derived from an EMBL/GenBank/DDBJ whole genome shotgun (WGS) entry which is preliminary data.</text>
</comment>
<dbReference type="PANTHER" id="PTHR43236:SF1">
    <property type="entry name" value="BLL7220 PROTEIN"/>
    <property type="match status" value="1"/>
</dbReference>
<dbReference type="PANTHER" id="PTHR43236">
    <property type="entry name" value="ANTITOXIN HIGA1"/>
    <property type="match status" value="1"/>
</dbReference>
<dbReference type="RefSeq" id="WP_126825200.1">
    <property type="nucleotide sequence ID" value="NZ_JBHLWU010000002.1"/>
</dbReference>
<dbReference type="OrthoDB" id="9816277at2"/>
<sequence>MNKVMIKVEEARELFKIEKFPSNFFELKIFTEYVNENRILIFKESIGKLSGFIGYGENELAIICINYNRPIGHQNFTFAHELGHWMLHQGISFSDDDRQISYSNKKYEKEANDFASELLYPNECFVKDYEYIRTNDLLSSKKRKEFAEYIDGLCHKYCMSYEAILNRILYKAKLIKSKNKIKKEIVKELGKNWSEHFDSNFYTPKNHELKEYQKSCEPYTYMNHILECMLERKEISEATAEAIRLKNGLDFFK</sequence>
<evidence type="ECO:0000259" key="1">
    <source>
        <dbReference type="Pfam" id="PF06114"/>
    </source>
</evidence>
<dbReference type="InterPro" id="IPR010359">
    <property type="entry name" value="IrrE_HExxH"/>
</dbReference>
<organism evidence="2 3">
    <name type="scientific">Vagococcus entomophilus</name>
    <dbReference type="NCBI Taxonomy" id="1160095"/>
    <lineage>
        <taxon>Bacteria</taxon>
        <taxon>Bacillati</taxon>
        <taxon>Bacillota</taxon>
        <taxon>Bacilli</taxon>
        <taxon>Lactobacillales</taxon>
        <taxon>Enterococcaceae</taxon>
        <taxon>Vagococcus</taxon>
    </lineage>
</organism>
<dbReference type="InterPro" id="IPR052345">
    <property type="entry name" value="Rad_response_metalloprotease"/>
</dbReference>
<evidence type="ECO:0000313" key="3">
    <source>
        <dbReference type="Proteomes" id="UP000288669"/>
    </source>
</evidence>
<reference evidence="2 3" key="1">
    <citation type="submission" date="2017-05" db="EMBL/GenBank/DDBJ databases">
        <title>Vagococcus spp. assemblies.</title>
        <authorList>
            <person name="Gulvik C.A."/>
        </authorList>
    </citation>
    <scope>NUCLEOTIDE SEQUENCE [LARGE SCALE GENOMIC DNA]</scope>
    <source>
        <strain evidence="2 3">DSM 24756</strain>
    </source>
</reference>
<dbReference type="Proteomes" id="UP000288669">
    <property type="component" value="Unassembled WGS sequence"/>
</dbReference>